<dbReference type="Proteomes" id="UP000005222">
    <property type="component" value="Chromosome C"/>
</dbReference>
<evidence type="ECO:0000256" key="2">
    <source>
        <dbReference type="SAM" id="Coils"/>
    </source>
</evidence>
<dbReference type="AlphaFoldDB" id="G8YRE7"/>
<dbReference type="OrthoDB" id="10258585at2759"/>
<gene>
    <name evidence="4" type="primary">Piso0_000749</name>
    <name evidence="4" type="ORF">GNLVRS01_PISO0C03214g</name>
</gene>
<evidence type="ECO:0000259" key="3">
    <source>
        <dbReference type="PROSITE" id="PS50102"/>
    </source>
</evidence>
<proteinExistence type="predicted"/>
<dbReference type="SMART" id="SM00360">
    <property type="entry name" value="RRM"/>
    <property type="match status" value="1"/>
</dbReference>
<dbReference type="InterPro" id="IPR034393">
    <property type="entry name" value="TatSF1-like"/>
</dbReference>
<dbReference type="SUPFAM" id="SSF54928">
    <property type="entry name" value="RNA-binding domain, RBD"/>
    <property type="match status" value="1"/>
</dbReference>
<dbReference type="InParanoid" id="G8YRE7"/>
<dbReference type="GO" id="GO:0003723">
    <property type="term" value="F:RNA binding"/>
    <property type="evidence" value="ECO:0007669"/>
    <property type="project" value="UniProtKB-UniRule"/>
</dbReference>
<dbReference type="eggNOG" id="KOG1548">
    <property type="taxonomic scope" value="Eukaryota"/>
</dbReference>
<keyword evidence="2" id="KW-0175">Coiled coil</keyword>
<feature type="domain" description="RRM" evidence="3">
    <location>
        <begin position="122"/>
        <end position="209"/>
    </location>
</feature>
<evidence type="ECO:0000313" key="5">
    <source>
        <dbReference type="Proteomes" id="UP000005222"/>
    </source>
</evidence>
<keyword evidence="1" id="KW-0694">RNA-binding</keyword>
<reference evidence="4 5" key="1">
    <citation type="journal article" date="2012" name="G3 (Bethesda)">
        <title>Pichia sorbitophila, an interspecies yeast hybrid reveals early steps of genome resolution following polyploidization.</title>
        <authorList>
            <person name="Leh Louis V."/>
            <person name="Despons L."/>
            <person name="Friedrich A."/>
            <person name="Martin T."/>
            <person name="Durrens P."/>
            <person name="Casaregola S."/>
            <person name="Neuveglise C."/>
            <person name="Fairhead C."/>
            <person name="Marck C."/>
            <person name="Cruz J.A."/>
            <person name="Straub M.L."/>
            <person name="Kugler V."/>
            <person name="Sacerdot C."/>
            <person name="Uzunov Z."/>
            <person name="Thierry A."/>
            <person name="Weiss S."/>
            <person name="Bleykasten C."/>
            <person name="De Montigny J."/>
            <person name="Jacques N."/>
            <person name="Jung P."/>
            <person name="Lemaire M."/>
            <person name="Mallet S."/>
            <person name="Morel G."/>
            <person name="Richard G.F."/>
            <person name="Sarkar A."/>
            <person name="Savel G."/>
            <person name="Schacherer J."/>
            <person name="Seret M.L."/>
            <person name="Talla E."/>
            <person name="Samson G."/>
            <person name="Jubin C."/>
            <person name="Poulain J."/>
            <person name="Vacherie B."/>
            <person name="Barbe V."/>
            <person name="Pelletier E."/>
            <person name="Sherman D.J."/>
            <person name="Westhof E."/>
            <person name="Weissenbach J."/>
            <person name="Baret P.V."/>
            <person name="Wincker P."/>
            <person name="Gaillardin C."/>
            <person name="Dujon B."/>
            <person name="Souciet J.L."/>
        </authorList>
    </citation>
    <scope>NUCLEOTIDE SEQUENCE [LARGE SCALE GENOMIC DNA]</scope>
    <source>
        <strain evidence="5">ATCC MYA-4447 / BCRC 22081 / CBS 7064 / NBRC 10061 / NRRL Y-12695</strain>
    </source>
</reference>
<feature type="coiled-coil region" evidence="2">
    <location>
        <begin position="220"/>
        <end position="248"/>
    </location>
</feature>
<dbReference type="OMA" id="TRYNGEH"/>
<feature type="coiled-coil region" evidence="2">
    <location>
        <begin position="80"/>
        <end position="111"/>
    </location>
</feature>
<name>G8YRE7_PICSO</name>
<organism evidence="4 5">
    <name type="scientific">Pichia sorbitophila (strain ATCC MYA-4447 / BCRC 22081 / CBS 7064 / NBRC 10061 / NRRL Y-12695)</name>
    <name type="common">Hybrid yeast</name>
    <dbReference type="NCBI Taxonomy" id="559304"/>
    <lineage>
        <taxon>Eukaryota</taxon>
        <taxon>Fungi</taxon>
        <taxon>Dikarya</taxon>
        <taxon>Ascomycota</taxon>
        <taxon>Saccharomycotina</taxon>
        <taxon>Pichiomycetes</taxon>
        <taxon>Debaryomycetaceae</taxon>
        <taxon>Millerozyma</taxon>
    </lineage>
</organism>
<dbReference type="Gene3D" id="3.30.70.330">
    <property type="match status" value="2"/>
</dbReference>
<evidence type="ECO:0000313" key="4">
    <source>
        <dbReference type="EMBL" id="CCE78134.1"/>
    </source>
</evidence>
<sequence>MVEFPPKPPFPAAVKANPSILKEVDDRLTFDHNSDQWLFEIDEGDKHTEYQYNFVLERWLPKVDNADGYYDNLNRSGTGIDEEEANKEELRKVKKQKLIEVKDEMNKLNSEMYTSKGGRNNTGVYISNLPDDVTKKDIVEAFGKYGVISEDFKTGEQRIKLYYENEKFKNEALVIYHNKESVELAIQMLDDSLLHVGDTKRIRVQPAEFQKENDSSVQEKRQLTAEEKKLLKKRKEQLQKRISNWDDEESGGVLDDKAVQIKRKIWDKTVVIENMLHKSEYEENALVELDLTEDIQEECDKIGIGNSITKIAFYDMSEIVIVKFSTPQHSLKCIEAFNNRYFDGLKLNVRLYKGEKFKKSFQEKEEKEGNSS</sequence>
<dbReference type="Pfam" id="PF00076">
    <property type="entry name" value="RRM_1"/>
    <property type="match status" value="1"/>
</dbReference>
<dbReference type="EMBL" id="FO082057">
    <property type="protein sequence ID" value="CCE78134.1"/>
    <property type="molecule type" value="Genomic_DNA"/>
</dbReference>
<dbReference type="FunCoup" id="G8YRE7">
    <property type="interactions" value="172"/>
</dbReference>
<dbReference type="PANTHER" id="PTHR15608:SF0">
    <property type="entry name" value="HIV TAT-SPECIFIC FACTOR 1"/>
    <property type="match status" value="1"/>
</dbReference>
<accession>G8YRE7</accession>
<dbReference type="GO" id="GO:0005686">
    <property type="term" value="C:U2 snRNP"/>
    <property type="evidence" value="ECO:0007669"/>
    <property type="project" value="TreeGrafter"/>
</dbReference>
<dbReference type="GO" id="GO:0005684">
    <property type="term" value="C:U2-type spliceosomal complex"/>
    <property type="evidence" value="ECO:0007669"/>
    <property type="project" value="TreeGrafter"/>
</dbReference>
<dbReference type="InterPro" id="IPR000504">
    <property type="entry name" value="RRM_dom"/>
</dbReference>
<dbReference type="InterPro" id="IPR012677">
    <property type="entry name" value="Nucleotide-bd_a/b_plait_sf"/>
</dbReference>
<dbReference type="PANTHER" id="PTHR15608">
    <property type="entry name" value="SPLICING FACTOR U2AF-ASSOCIATED PROTEIN 2"/>
    <property type="match status" value="1"/>
</dbReference>
<dbReference type="HOGENOM" id="CLU_026945_0_2_1"/>
<dbReference type="PROSITE" id="PS50102">
    <property type="entry name" value="RRM"/>
    <property type="match status" value="1"/>
</dbReference>
<dbReference type="InterPro" id="IPR035979">
    <property type="entry name" value="RBD_domain_sf"/>
</dbReference>
<dbReference type="STRING" id="559304.G8YRE7"/>
<protein>
    <submittedName>
        <fullName evidence="4">Piso0_000749 protein</fullName>
    </submittedName>
</protein>
<keyword evidence="5" id="KW-1185">Reference proteome</keyword>
<evidence type="ECO:0000256" key="1">
    <source>
        <dbReference type="PROSITE-ProRule" id="PRU00176"/>
    </source>
</evidence>